<dbReference type="InterPro" id="IPR016047">
    <property type="entry name" value="M23ase_b-sheet_dom"/>
</dbReference>
<evidence type="ECO:0000256" key="2">
    <source>
        <dbReference type="SAM" id="SignalP"/>
    </source>
</evidence>
<gene>
    <name evidence="4" type="ORF">OJ997_20670</name>
</gene>
<evidence type="ECO:0000256" key="1">
    <source>
        <dbReference type="SAM" id="MobiDB-lite"/>
    </source>
</evidence>
<dbReference type="GO" id="GO:0004222">
    <property type="term" value="F:metalloendopeptidase activity"/>
    <property type="evidence" value="ECO:0007669"/>
    <property type="project" value="TreeGrafter"/>
</dbReference>
<evidence type="ECO:0000313" key="5">
    <source>
        <dbReference type="Proteomes" id="UP001147653"/>
    </source>
</evidence>
<dbReference type="Proteomes" id="UP001147653">
    <property type="component" value="Unassembled WGS sequence"/>
</dbReference>
<proteinExistence type="predicted"/>
<feature type="signal peptide" evidence="2">
    <location>
        <begin position="1"/>
        <end position="21"/>
    </location>
</feature>
<evidence type="ECO:0000259" key="3">
    <source>
        <dbReference type="Pfam" id="PF01551"/>
    </source>
</evidence>
<protein>
    <submittedName>
        <fullName evidence="4">Peptidoglycan DD-metalloendopeptidase family protein</fullName>
    </submittedName>
</protein>
<feature type="chain" id="PRO_5040820698" evidence="2">
    <location>
        <begin position="22"/>
        <end position="395"/>
    </location>
</feature>
<name>A0A9X3NAC3_9ACTN</name>
<keyword evidence="2" id="KW-0732">Signal</keyword>
<dbReference type="EMBL" id="JAPDDP010000040">
    <property type="protein sequence ID" value="MDA0182738.1"/>
    <property type="molecule type" value="Genomic_DNA"/>
</dbReference>
<dbReference type="PANTHER" id="PTHR21666:SF270">
    <property type="entry name" value="MUREIN HYDROLASE ACTIVATOR ENVC"/>
    <property type="match status" value="1"/>
</dbReference>
<dbReference type="Pfam" id="PF01551">
    <property type="entry name" value="Peptidase_M23"/>
    <property type="match status" value="1"/>
</dbReference>
<accession>A0A9X3NAC3</accession>
<reference evidence="4" key="1">
    <citation type="submission" date="2022-10" db="EMBL/GenBank/DDBJ databases">
        <title>The WGS of Solirubrobacter phytolaccae KCTC 29190.</title>
        <authorList>
            <person name="Jiang Z."/>
        </authorList>
    </citation>
    <scope>NUCLEOTIDE SEQUENCE</scope>
    <source>
        <strain evidence="4">KCTC 29190</strain>
    </source>
</reference>
<sequence>MPVRYLIALLGVAIAAGVAVASAPAQGSAKATATAAVITGDLGRVARVRSSGEDSASSSVPADTPDGIVLGDGFVSVSTSVSTLSAEAQAEADDLELFGGLVTASIVSRKAVTTGGKVKYSGTVRGLTFGDEEIDEVKGTKTYQFLEGRITANKGGAGLIVELTTEVDGIPAGTKVVVADVSASASGSGGSSTPDPDATATPTASPTPTATPKATATPKPSKPKRTWRQRLMGTAFVFPVGGPADIGGPFGAPRASTGRPHEGNDIFADFGTPVVAVADGELANVGTLPISGNRLWVYADSGDQFFYAHLSAFSANAVNGRRVEAGEVLGYVGNTGDAEPTPPHVHFEIHPNGGDAVDPNAFLVAWQKRAGATSRPDTAERPGALVEVRDFIEEQ</sequence>
<dbReference type="InterPro" id="IPR011055">
    <property type="entry name" value="Dup_hybrid_motif"/>
</dbReference>
<comment type="caution">
    <text evidence="4">The sequence shown here is derived from an EMBL/GenBank/DDBJ whole genome shotgun (WGS) entry which is preliminary data.</text>
</comment>
<dbReference type="InterPro" id="IPR050570">
    <property type="entry name" value="Cell_wall_metabolism_enzyme"/>
</dbReference>
<feature type="domain" description="M23ase beta-sheet core" evidence="3">
    <location>
        <begin position="260"/>
        <end position="359"/>
    </location>
</feature>
<keyword evidence="5" id="KW-1185">Reference proteome</keyword>
<dbReference type="PANTHER" id="PTHR21666">
    <property type="entry name" value="PEPTIDASE-RELATED"/>
    <property type="match status" value="1"/>
</dbReference>
<dbReference type="RefSeq" id="WP_270027119.1">
    <property type="nucleotide sequence ID" value="NZ_JAPDDP010000040.1"/>
</dbReference>
<organism evidence="4 5">
    <name type="scientific">Solirubrobacter phytolaccae</name>
    <dbReference type="NCBI Taxonomy" id="1404360"/>
    <lineage>
        <taxon>Bacteria</taxon>
        <taxon>Bacillati</taxon>
        <taxon>Actinomycetota</taxon>
        <taxon>Thermoleophilia</taxon>
        <taxon>Solirubrobacterales</taxon>
        <taxon>Solirubrobacteraceae</taxon>
        <taxon>Solirubrobacter</taxon>
    </lineage>
</organism>
<feature type="compositionally biased region" description="Low complexity" evidence="1">
    <location>
        <begin position="184"/>
        <end position="219"/>
    </location>
</feature>
<dbReference type="Gene3D" id="2.70.70.10">
    <property type="entry name" value="Glucose Permease (Domain IIA)"/>
    <property type="match status" value="1"/>
</dbReference>
<evidence type="ECO:0000313" key="4">
    <source>
        <dbReference type="EMBL" id="MDA0182738.1"/>
    </source>
</evidence>
<dbReference type="SUPFAM" id="SSF51261">
    <property type="entry name" value="Duplicated hybrid motif"/>
    <property type="match status" value="1"/>
</dbReference>
<feature type="region of interest" description="Disordered" evidence="1">
    <location>
        <begin position="184"/>
        <end position="226"/>
    </location>
</feature>
<dbReference type="AlphaFoldDB" id="A0A9X3NAC3"/>
<dbReference type="CDD" id="cd12797">
    <property type="entry name" value="M23_peptidase"/>
    <property type="match status" value="1"/>
</dbReference>